<keyword evidence="8 16" id="KW-0418">Kinase</keyword>
<evidence type="ECO:0000259" key="15">
    <source>
        <dbReference type="PROSITE" id="PS50885"/>
    </source>
</evidence>
<keyword evidence="9 13" id="KW-1133">Transmembrane helix</keyword>
<evidence type="ECO:0000256" key="1">
    <source>
        <dbReference type="ARBA" id="ARBA00000085"/>
    </source>
</evidence>
<feature type="compositionally biased region" description="Gly residues" evidence="12">
    <location>
        <begin position="155"/>
        <end position="165"/>
    </location>
</feature>
<feature type="compositionally biased region" description="Low complexity" evidence="12">
    <location>
        <begin position="51"/>
        <end position="60"/>
    </location>
</feature>
<keyword evidence="6" id="KW-0808">Transferase</keyword>
<dbReference type="Gene3D" id="6.10.340.10">
    <property type="match status" value="1"/>
</dbReference>
<comment type="subcellular location">
    <subcellularLocation>
        <location evidence="3">Cell membrane</location>
    </subcellularLocation>
    <subcellularLocation>
        <location evidence="2">Membrane</location>
        <topology evidence="2">Multi-pass membrane protein</topology>
    </subcellularLocation>
</comment>
<evidence type="ECO:0000256" key="2">
    <source>
        <dbReference type="ARBA" id="ARBA00004141"/>
    </source>
</evidence>
<accession>A0A286DV50</accession>
<name>A0A286DV50_9ACTN</name>
<sequence length="493" mass="51513">MNGNGDGDGSGDGGREGDEGVNGDGDRDGNGNGDGGADGAVRGRGGGVLNGNGATAGEENGPARDGSRVARGGGRWSRLPFVTRLALGFGGLFLLSGTALLAFVVTLARHGTATRSPGIAVAKDEDAGDGPMDTTGYLPTEEGDPEPSGSTEASGAGGPTVPGGEGEPREVSLRVLDATIQSVQDTAVQQMLVWSGIGLGLMTVLVVLTGRWLARRALRPVTAVTDTALRISETSLDRRLDLSGPDDELHHLADAFDSMLARLQAAFDSQRRFVANASHELRTPLAAQRVSIEVGLADPLPEHLVETRDDLLTTNREAERLIASLLVLSRGERGLEHREEVELAETTEEAVDGLRRVAEEKGLTLRTRLSDPARTTGDPVLLRHLVVNLVGNALQYNRPDGRVEVTLDGATLTVANTGAPVPADQIAGLFEPFRRLGQDRVGTTGHGLGLSIVRSIARAHGAALRAEPGPDGGLAITVDFVREATRRAVVTAR</sequence>
<evidence type="ECO:0000256" key="13">
    <source>
        <dbReference type="SAM" id="Phobius"/>
    </source>
</evidence>
<dbReference type="InterPro" id="IPR003594">
    <property type="entry name" value="HATPase_dom"/>
</dbReference>
<feature type="region of interest" description="Disordered" evidence="12">
    <location>
        <begin position="118"/>
        <end position="168"/>
    </location>
</feature>
<dbReference type="InterPro" id="IPR050428">
    <property type="entry name" value="TCS_sensor_his_kinase"/>
</dbReference>
<evidence type="ECO:0000313" key="16">
    <source>
        <dbReference type="EMBL" id="SOD62542.1"/>
    </source>
</evidence>
<evidence type="ECO:0000256" key="5">
    <source>
        <dbReference type="ARBA" id="ARBA00022553"/>
    </source>
</evidence>
<dbReference type="Pfam" id="PF00512">
    <property type="entry name" value="HisKA"/>
    <property type="match status" value="1"/>
</dbReference>
<evidence type="ECO:0000256" key="3">
    <source>
        <dbReference type="ARBA" id="ARBA00004236"/>
    </source>
</evidence>
<dbReference type="CDD" id="cd00082">
    <property type="entry name" value="HisKA"/>
    <property type="match status" value="1"/>
</dbReference>
<dbReference type="SMART" id="SM00387">
    <property type="entry name" value="HATPase_c"/>
    <property type="match status" value="1"/>
</dbReference>
<dbReference type="Proteomes" id="UP000219072">
    <property type="component" value="Unassembled WGS sequence"/>
</dbReference>
<keyword evidence="17" id="KW-1185">Reference proteome</keyword>
<dbReference type="Pfam" id="PF02518">
    <property type="entry name" value="HATPase_c"/>
    <property type="match status" value="1"/>
</dbReference>
<dbReference type="Gene3D" id="1.10.287.130">
    <property type="match status" value="1"/>
</dbReference>
<dbReference type="CDD" id="cd06225">
    <property type="entry name" value="HAMP"/>
    <property type="match status" value="1"/>
</dbReference>
<dbReference type="EC" id="2.7.13.3" evidence="4"/>
<evidence type="ECO:0000259" key="14">
    <source>
        <dbReference type="PROSITE" id="PS50109"/>
    </source>
</evidence>
<dbReference type="InterPro" id="IPR005467">
    <property type="entry name" value="His_kinase_dom"/>
</dbReference>
<feature type="domain" description="HAMP" evidence="15">
    <location>
        <begin position="215"/>
        <end position="268"/>
    </location>
</feature>
<keyword evidence="11 13" id="KW-0472">Membrane</keyword>
<dbReference type="GO" id="GO:0000155">
    <property type="term" value="F:phosphorelay sensor kinase activity"/>
    <property type="evidence" value="ECO:0007669"/>
    <property type="project" value="InterPro"/>
</dbReference>
<dbReference type="SUPFAM" id="SSF47384">
    <property type="entry name" value="Homodimeric domain of signal transducing histidine kinase"/>
    <property type="match status" value="1"/>
</dbReference>
<evidence type="ECO:0000256" key="7">
    <source>
        <dbReference type="ARBA" id="ARBA00022692"/>
    </source>
</evidence>
<dbReference type="SMART" id="SM00304">
    <property type="entry name" value="HAMP"/>
    <property type="match status" value="1"/>
</dbReference>
<feature type="transmembrane region" description="Helical" evidence="13">
    <location>
        <begin position="85"/>
        <end position="108"/>
    </location>
</feature>
<dbReference type="SUPFAM" id="SSF55874">
    <property type="entry name" value="ATPase domain of HSP90 chaperone/DNA topoisomerase II/histidine kinase"/>
    <property type="match status" value="1"/>
</dbReference>
<comment type="catalytic activity">
    <reaction evidence="1">
        <text>ATP + protein L-histidine = ADP + protein N-phospho-L-histidine.</text>
        <dbReference type="EC" id="2.7.13.3"/>
    </reaction>
</comment>
<dbReference type="InterPro" id="IPR004358">
    <property type="entry name" value="Sig_transdc_His_kin-like_C"/>
</dbReference>
<evidence type="ECO:0000256" key="4">
    <source>
        <dbReference type="ARBA" id="ARBA00012438"/>
    </source>
</evidence>
<evidence type="ECO:0000313" key="17">
    <source>
        <dbReference type="Proteomes" id="UP000219072"/>
    </source>
</evidence>
<organism evidence="16 17">
    <name type="scientific">Streptomyces zhaozhouensis</name>
    <dbReference type="NCBI Taxonomy" id="1300267"/>
    <lineage>
        <taxon>Bacteria</taxon>
        <taxon>Bacillati</taxon>
        <taxon>Actinomycetota</taxon>
        <taxon>Actinomycetes</taxon>
        <taxon>Kitasatosporales</taxon>
        <taxon>Streptomycetaceae</taxon>
        <taxon>Streptomyces</taxon>
    </lineage>
</organism>
<dbReference type="InterPro" id="IPR036890">
    <property type="entry name" value="HATPase_C_sf"/>
</dbReference>
<feature type="compositionally biased region" description="Gly residues" evidence="12">
    <location>
        <begin position="1"/>
        <end position="12"/>
    </location>
</feature>
<keyword evidence="10" id="KW-0902">Two-component regulatory system</keyword>
<dbReference type="Pfam" id="PF00672">
    <property type="entry name" value="HAMP"/>
    <property type="match status" value="1"/>
</dbReference>
<evidence type="ECO:0000256" key="6">
    <source>
        <dbReference type="ARBA" id="ARBA00022679"/>
    </source>
</evidence>
<protein>
    <recommendedName>
        <fullName evidence="4">histidine kinase</fullName>
        <ecNumber evidence="4">2.7.13.3</ecNumber>
    </recommendedName>
</protein>
<feature type="compositionally biased region" description="Gly residues" evidence="12">
    <location>
        <begin position="30"/>
        <end position="50"/>
    </location>
</feature>
<dbReference type="GO" id="GO:0005886">
    <property type="term" value="C:plasma membrane"/>
    <property type="evidence" value="ECO:0007669"/>
    <property type="project" value="UniProtKB-SubCell"/>
</dbReference>
<dbReference type="AlphaFoldDB" id="A0A286DV50"/>
<reference evidence="16 17" key="1">
    <citation type="submission" date="2017-09" db="EMBL/GenBank/DDBJ databases">
        <authorList>
            <person name="Ehlers B."/>
            <person name="Leendertz F.H."/>
        </authorList>
    </citation>
    <scope>NUCLEOTIDE SEQUENCE [LARGE SCALE GENOMIC DNA]</scope>
    <source>
        <strain evidence="16 17">CGMCC 4.7095</strain>
    </source>
</reference>
<dbReference type="PRINTS" id="PR00344">
    <property type="entry name" value="BCTRLSENSOR"/>
</dbReference>
<dbReference type="InterPro" id="IPR003661">
    <property type="entry name" value="HisK_dim/P_dom"/>
</dbReference>
<evidence type="ECO:0000256" key="11">
    <source>
        <dbReference type="ARBA" id="ARBA00023136"/>
    </source>
</evidence>
<evidence type="ECO:0000256" key="9">
    <source>
        <dbReference type="ARBA" id="ARBA00022989"/>
    </source>
</evidence>
<keyword evidence="7 13" id="KW-0812">Transmembrane</keyword>
<keyword evidence="5" id="KW-0597">Phosphoprotein</keyword>
<evidence type="ECO:0000256" key="8">
    <source>
        <dbReference type="ARBA" id="ARBA00022777"/>
    </source>
</evidence>
<dbReference type="PROSITE" id="PS50885">
    <property type="entry name" value="HAMP"/>
    <property type="match status" value="1"/>
</dbReference>
<dbReference type="SUPFAM" id="SSF158472">
    <property type="entry name" value="HAMP domain-like"/>
    <property type="match status" value="1"/>
</dbReference>
<feature type="compositionally biased region" description="Basic and acidic residues" evidence="12">
    <location>
        <begin position="13"/>
        <end position="29"/>
    </location>
</feature>
<feature type="region of interest" description="Disordered" evidence="12">
    <location>
        <begin position="1"/>
        <end position="74"/>
    </location>
</feature>
<proteinExistence type="predicted"/>
<dbReference type="InterPro" id="IPR003660">
    <property type="entry name" value="HAMP_dom"/>
</dbReference>
<dbReference type="InterPro" id="IPR036097">
    <property type="entry name" value="HisK_dim/P_sf"/>
</dbReference>
<dbReference type="Gene3D" id="3.30.565.10">
    <property type="entry name" value="Histidine kinase-like ATPase, C-terminal domain"/>
    <property type="match status" value="1"/>
</dbReference>
<dbReference type="PANTHER" id="PTHR45436:SF15">
    <property type="entry name" value="SENSOR HISTIDINE KINASE CUSS"/>
    <property type="match status" value="1"/>
</dbReference>
<gene>
    <name evidence="16" type="ORF">SAMN06297387_106119</name>
</gene>
<evidence type="ECO:0000256" key="10">
    <source>
        <dbReference type="ARBA" id="ARBA00023012"/>
    </source>
</evidence>
<dbReference type="PANTHER" id="PTHR45436">
    <property type="entry name" value="SENSOR HISTIDINE KINASE YKOH"/>
    <property type="match status" value="1"/>
</dbReference>
<evidence type="ECO:0000256" key="12">
    <source>
        <dbReference type="SAM" id="MobiDB-lite"/>
    </source>
</evidence>
<dbReference type="SMART" id="SM00388">
    <property type="entry name" value="HisKA"/>
    <property type="match status" value="1"/>
</dbReference>
<dbReference type="PROSITE" id="PS50109">
    <property type="entry name" value="HIS_KIN"/>
    <property type="match status" value="1"/>
</dbReference>
<dbReference type="EMBL" id="OCNE01000006">
    <property type="protein sequence ID" value="SOD62542.1"/>
    <property type="molecule type" value="Genomic_DNA"/>
</dbReference>
<feature type="domain" description="Histidine kinase" evidence="14">
    <location>
        <begin position="276"/>
        <end position="484"/>
    </location>
</feature>
<feature type="transmembrane region" description="Helical" evidence="13">
    <location>
        <begin position="192"/>
        <end position="214"/>
    </location>
</feature>